<organism evidence="4 5">
    <name type="scientific">Nonomuraea longicatena</name>
    <dbReference type="NCBI Taxonomy" id="83682"/>
    <lineage>
        <taxon>Bacteria</taxon>
        <taxon>Bacillati</taxon>
        <taxon>Actinomycetota</taxon>
        <taxon>Actinomycetes</taxon>
        <taxon>Streptosporangiales</taxon>
        <taxon>Streptosporangiaceae</taxon>
        <taxon>Nonomuraea</taxon>
    </lineage>
</organism>
<dbReference type="SUPFAM" id="SSF55347">
    <property type="entry name" value="Glyceraldehyde-3-phosphate dehydrogenase-like, C-terminal domain"/>
    <property type="match status" value="1"/>
</dbReference>
<name>A0ABP3Z487_9ACTN</name>
<keyword evidence="5" id="KW-1185">Reference proteome</keyword>
<protein>
    <submittedName>
        <fullName evidence="4">Gfo/Idh/MocA family oxidoreductase</fullName>
    </submittedName>
</protein>
<evidence type="ECO:0000313" key="5">
    <source>
        <dbReference type="Proteomes" id="UP001501578"/>
    </source>
</evidence>
<dbReference type="EMBL" id="BAAAHQ010000001">
    <property type="protein sequence ID" value="GAA0913088.1"/>
    <property type="molecule type" value="Genomic_DNA"/>
</dbReference>
<dbReference type="InterPro" id="IPR000683">
    <property type="entry name" value="Gfo/Idh/MocA-like_OxRdtase_N"/>
</dbReference>
<dbReference type="Pfam" id="PF01408">
    <property type="entry name" value="GFO_IDH_MocA"/>
    <property type="match status" value="1"/>
</dbReference>
<gene>
    <name evidence="4" type="ORF">GCM10009560_04720</name>
</gene>
<evidence type="ECO:0000313" key="4">
    <source>
        <dbReference type="EMBL" id="GAA0913088.1"/>
    </source>
</evidence>
<accession>A0ABP3Z487</accession>
<dbReference type="Gene3D" id="3.30.360.10">
    <property type="entry name" value="Dihydrodipicolinate Reductase, domain 2"/>
    <property type="match status" value="1"/>
</dbReference>
<dbReference type="PANTHER" id="PTHR43377">
    <property type="entry name" value="BILIVERDIN REDUCTASE A"/>
    <property type="match status" value="1"/>
</dbReference>
<dbReference type="InterPro" id="IPR004104">
    <property type="entry name" value="Gfo/Idh/MocA-like_OxRdtase_C"/>
</dbReference>
<sequence length="403" mass="43970">MTVSLALVGAGNRGRTYASWIAAHPERARLVAVADPDPGRRAEVRAEREYDDWRPLLTERTADAVILATQDRLHVEPALALAEAGYALLVEKPLAPTEEETRLLVRAVERSGVLFAVCHVLRYTPYTDLVKNVIDSGVLGEVMSVEHLEPVGWWHHAHSYVRGPWRSERLASPMLLAKSSHDLDWLAYVTGRTIERVASFGSLGHFRADRRPQGAAERCVECRIEAACPYSAPRLYLREEFDWPATVVADRPQDVLEALRTGPYGRCVYACDNDVVDHQVLAMELSGGATATFTVTAFTEQTHRQTRVFGSHGRLVGDGETVRVLDFRDASERVLSAGATGSNAGDGHGGGDAGLMDAFVRALETGERGHVRSGAAESLHSHLAVFAAERARHSGTVAAVPRS</sequence>
<dbReference type="Pfam" id="PF02894">
    <property type="entry name" value="GFO_IDH_MocA_C"/>
    <property type="match status" value="1"/>
</dbReference>
<reference evidence="5" key="1">
    <citation type="journal article" date="2019" name="Int. J. Syst. Evol. Microbiol.">
        <title>The Global Catalogue of Microorganisms (GCM) 10K type strain sequencing project: providing services to taxonomists for standard genome sequencing and annotation.</title>
        <authorList>
            <consortium name="The Broad Institute Genomics Platform"/>
            <consortium name="The Broad Institute Genome Sequencing Center for Infectious Disease"/>
            <person name="Wu L."/>
            <person name="Ma J."/>
        </authorList>
    </citation>
    <scope>NUCLEOTIDE SEQUENCE [LARGE SCALE GENOMIC DNA]</scope>
    <source>
        <strain evidence="5">JCM 11136</strain>
    </source>
</reference>
<dbReference type="Gene3D" id="3.40.50.720">
    <property type="entry name" value="NAD(P)-binding Rossmann-like Domain"/>
    <property type="match status" value="1"/>
</dbReference>
<dbReference type="InterPro" id="IPR036291">
    <property type="entry name" value="NAD(P)-bd_dom_sf"/>
</dbReference>
<dbReference type="SUPFAM" id="SSF51735">
    <property type="entry name" value="NAD(P)-binding Rossmann-fold domains"/>
    <property type="match status" value="1"/>
</dbReference>
<comment type="caution">
    <text evidence="4">The sequence shown here is derived from an EMBL/GenBank/DDBJ whole genome shotgun (WGS) entry which is preliminary data.</text>
</comment>
<dbReference type="RefSeq" id="WP_343947965.1">
    <property type="nucleotide sequence ID" value="NZ_BAAAHQ010000001.1"/>
</dbReference>
<proteinExistence type="inferred from homology"/>
<dbReference type="Proteomes" id="UP001501578">
    <property type="component" value="Unassembled WGS sequence"/>
</dbReference>
<evidence type="ECO:0000259" key="2">
    <source>
        <dbReference type="Pfam" id="PF01408"/>
    </source>
</evidence>
<evidence type="ECO:0000259" key="3">
    <source>
        <dbReference type="Pfam" id="PF02894"/>
    </source>
</evidence>
<dbReference type="InterPro" id="IPR051450">
    <property type="entry name" value="Gfo/Idh/MocA_Oxidoreductases"/>
</dbReference>
<dbReference type="PANTHER" id="PTHR43377:SF2">
    <property type="entry name" value="BINDING ROSSMANN FOLD OXIDOREDUCTASE, PUTATIVE (AFU_ORTHOLOGUE AFUA_4G00560)-RELATED"/>
    <property type="match status" value="1"/>
</dbReference>
<feature type="domain" description="Gfo/Idh/MocA-like oxidoreductase N-terminal" evidence="2">
    <location>
        <begin position="5"/>
        <end position="118"/>
    </location>
</feature>
<feature type="domain" description="Gfo/Idh/MocA-like oxidoreductase C-terminal" evidence="3">
    <location>
        <begin position="131"/>
        <end position="319"/>
    </location>
</feature>
<evidence type="ECO:0000256" key="1">
    <source>
        <dbReference type="ARBA" id="ARBA00010928"/>
    </source>
</evidence>
<comment type="similarity">
    <text evidence="1">Belongs to the Gfo/Idh/MocA family.</text>
</comment>